<evidence type="ECO:0000313" key="3">
    <source>
        <dbReference type="Proteomes" id="UP001443914"/>
    </source>
</evidence>
<dbReference type="AlphaFoldDB" id="A0AAW1JQX5"/>
<dbReference type="Gene3D" id="3.30.530.20">
    <property type="match status" value="1"/>
</dbReference>
<keyword evidence="3" id="KW-1185">Reference proteome</keyword>
<accession>A0AAW1JQX5</accession>
<name>A0AAW1JQX5_SAPOF</name>
<dbReference type="InterPro" id="IPR005031">
    <property type="entry name" value="COQ10_START"/>
</dbReference>
<dbReference type="PANTHER" id="PTHR34060:SF1">
    <property type="entry name" value="POLYKETIDE CYCLASE _ DEHYDRASE AND LIPID TRANSPORT PROTEIN"/>
    <property type="match status" value="1"/>
</dbReference>
<dbReference type="Proteomes" id="UP001443914">
    <property type="component" value="Unassembled WGS sequence"/>
</dbReference>
<proteinExistence type="predicted"/>
<dbReference type="CDD" id="cd08866">
    <property type="entry name" value="SRPBCC_11"/>
    <property type="match status" value="1"/>
</dbReference>
<feature type="domain" description="Coenzyme Q-binding protein COQ10 START" evidence="1">
    <location>
        <begin position="101"/>
        <end position="250"/>
    </location>
</feature>
<dbReference type="PANTHER" id="PTHR34060">
    <property type="entry name" value="POLYKETIDE CYCLASE / DEHYDRASE AND LIPID TRANSPORT PROTEIN"/>
    <property type="match status" value="1"/>
</dbReference>
<comment type="caution">
    <text evidence="2">The sequence shown here is derived from an EMBL/GenBank/DDBJ whole genome shotgun (WGS) entry which is preliminary data.</text>
</comment>
<dbReference type="SUPFAM" id="SSF55961">
    <property type="entry name" value="Bet v1-like"/>
    <property type="match status" value="1"/>
</dbReference>
<dbReference type="Pfam" id="PF03364">
    <property type="entry name" value="Polyketide_cyc"/>
    <property type="match status" value="1"/>
</dbReference>
<reference evidence="2" key="1">
    <citation type="submission" date="2024-03" db="EMBL/GenBank/DDBJ databases">
        <title>WGS assembly of Saponaria officinalis var. Norfolk2.</title>
        <authorList>
            <person name="Jenkins J."/>
            <person name="Shu S."/>
            <person name="Grimwood J."/>
            <person name="Barry K."/>
            <person name="Goodstein D."/>
            <person name="Schmutz J."/>
            <person name="Leebens-Mack J."/>
            <person name="Osbourn A."/>
        </authorList>
    </citation>
    <scope>NUCLEOTIDE SEQUENCE [LARGE SCALE GENOMIC DNA]</scope>
    <source>
        <strain evidence="2">JIC</strain>
    </source>
</reference>
<gene>
    <name evidence="2" type="ORF">RND81_07G098100</name>
</gene>
<evidence type="ECO:0000259" key="1">
    <source>
        <dbReference type="Pfam" id="PF03364"/>
    </source>
</evidence>
<sequence length="265" mass="30158">MKLTTSHTSISPIYSPISAITKFTTITNSIKFISFSFTPQFSSNSCKNHCYCTSTGEINPSSSNNNTVFDPEIDRIDGVVINIAKIGKRCRRIDSSVVIDAGLQIVWGILTDYEKLADFIPGLAVSRLIDKRDNYARLFQIGQQNLPLGFKFNAKAVLDCYEKELEILTFGQRRDIEFKMVEGDFDIFEGKWSIEQYDAKEYDDKQVANLLEGKEHRTILSYVVEVKPKPWLPVGLIEDRLCRDIKTNLCCVREEAHLRLSSSYS</sequence>
<evidence type="ECO:0000313" key="2">
    <source>
        <dbReference type="EMBL" id="KAK9706000.1"/>
    </source>
</evidence>
<dbReference type="EMBL" id="JBDFQZ010000007">
    <property type="protein sequence ID" value="KAK9706000.1"/>
    <property type="molecule type" value="Genomic_DNA"/>
</dbReference>
<dbReference type="InterPro" id="IPR023393">
    <property type="entry name" value="START-like_dom_sf"/>
</dbReference>
<protein>
    <recommendedName>
        <fullName evidence="1">Coenzyme Q-binding protein COQ10 START domain-containing protein</fullName>
    </recommendedName>
</protein>
<organism evidence="2 3">
    <name type="scientific">Saponaria officinalis</name>
    <name type="common">Common soapwort</name>
    <name type="synonym">Lychnis saponaria</name>
    <dbReference type="NCBI Taxonomy" id="3572"/>
    <lineage>
        <taxon>Eukaryota</taxon>
        <taxon>Viridiplantae</taxon>
        <taxon>Streptophyta</taxon>
        <taxon>Embryophyta</taxon>
        <taxon>Tracheophyta</taxon>
        <taxon>Spermatophyta</taxon>
        <taxon>Magnoliopsida</taxon>
        <taxon>eudicotyledons</taxon>
        <taxon>Gunneridae</taxon>
        <taxon>Pentapetalae</taxon>
        <taxon>Caryophyllales</taxon>
        <taxon>Caryophyllaceae</taxon>
        <taxon>Caryophylleae</taxon>
        <taxon>Saponaria</taxon>
    </lineage>
</organism>